<sequence length="411" mass="44699">MKIKMRSLLLINILSLPAWAANDVLYYTIGGGPVISAPARTEHINRKTLGVNWDLDLQCGQLDPQLTVQNQLNGVTDGFQDMMGNVLTSATSAVMSLPGYYLQKEDPGLYDLLTNGVLQGKFDFDDAKTSCEAMTKTLGDMSPTNAWTQLSQGQTWTQAVKRGDAVQAQITAEKSMGNNGIVWTNGHYAGGKNQPPIRVTHDTAKAGFGMLTEGVSQADNEGLYRYWKDEDAMADWLTGVMGDKINQTGTDKSQSGAQPGIGLNAEVSKTAALLQLDVDNALSGDNVSSTFPPSLINALKSDPLRRGLTQRLVSEVALAQTVDKALQARRVLLTGKNETYISQNALAQEDIKKSVKELENEISLLRFEAETRQSIAGNASEEILLRQQYRNAQPKPDTPPIPSSYEAGKFE</sequence>
<evidence type="ECO:0000313" key="3">
    <source>
        <dbReference type="EMBL" id="PSU45806.1"/>
    </source>
</evidence>
<accession>A0A2T3JAC8</accession>
<dbReference type="Proteomes" id="UP000240987">
    <property type="component" value="Unassembled WGS sequence"/>
</dbReference>
<reference evidence="3 4" key="1">
    <citation type="submission" date="2018-01" db="EMBL/GenBank/DDBJ databases">
        <title>Whole genome sequencing of Histamine producing bacteria.</title>
        <authorList>
            <person name="Butler K."/>
        </authorList>
    </citation>
    <scope>NUCLEOTIDE SEQUENCE [LARGE SCALE GENOMIC DNA]</scope>
    <source>
        <strain evidence="3 4">JCM 12947</strain>
    </source>
</reference>
<dbReference type="AlphaFoldDB" id="A0A2T3JAC8"/>
<dbReference type="NCBIfam" id="TIGR03755">
    <property type="entry name" value="conj_TIGR03755"/>
    <property type="match status" value="1"/>
</dbReference>
<evidence type="ECO:0000256" key="2">
    <source>
        <dbReference type="SAM" id="SignalP"/>
    </source>
</evidence>
<gene>
    <name evidence="3" type="ORF">C9J12_21100</name>
</gene>
<feature type="region of interest" description="Disordered" evidence="1">
    <location>
        <begin position="386"/>
        <end position="411"/>
    </location>
</feature>
<feature type="signal peptide" evidence="2">
    <location>
        <begin position="1"/>
        <end position="20"/>
    </location>
</feature>
<feature type="chain" id="PRO_5015771761" evidence="2">
    <location>
        <begin position="21"/>
        <end position="411"/>
    </location>
</feature>
<keyword evidence="2" id="KW-0732">Signal</keyword>
<proteinExistence type="predicted"/>
<evidence type="ECO:0000256" key="1">
    <source>
        <dbReference type="SAM" id="MobiDB-lite"/>
    </source>
</evidence>
<evidence type="ECO:0000313" key="4">
    <source>
        <dbReference type="Proteomes" id="UP000240987"/>
    </source>
</evidence>
<dbReference type="OrthoDB" id="8553954at2"/>
<organism evidence="3 4">
    <name type="scientific">Photobacterium frigidiphilum</name>
    <dbReference type="NCBI Taxonomy" id="264736"/>
    <lineage>
        <taxon>Bacteria</taxon>
        <taxon>Pseudomonadati</taxon>
        <taxon>Pseudomonadota</taxon>
        <taxon>Gammaproteobacteria</taxon>
        <taxon>Vibrionales</taxon>
        <taxon>Vibrionaceae</taxon>
        <taxon>Photobacterium</taxon>
    </lineage>
</organism>
<name>A0A2T3JAC8_9GAMM</name>
<protein>
    <submittedName>
        <fullName evidence="3">Integrating conjugative element protein</fullName>
    </submittedName>
</protein>
<comment type="caution">
    <text evidence="3">The sequence shown here is derived from an EMBL/GenBank/DDBJ whole genome shotgun (WGS) entry which is preliminary data.</text>
</comment>
<dbReference type="EMBL" id="PYMJ01000027">
    <property type="protein sequence ID" value="PSU45806.1"/>
    <property type="molecule type" value="Genomic_DNA"/>
</dbReference>
<dbReference type="RefSeq" id="WP_107244567.1">
    <property type="nucleotide sequence ID" value="NZ_PYMJ01000027.1"/>
</dbReference>
<keyword evidence="4" id="KW-1185">Reference proteome</keyword>
<dbReference type="InterPro" id="IPR021204">
    <property type="entry name" value="Integr_conj_element_PFL4711"/>
</dbReference>